<feature type="transmembrane region" description="Helical" evidence="1">
    <location>
        <begin position="115"/>
        <end position="136"/>
    </location>
</feature>
<organism evidence="2">
    <name type="scientific">marine sediment metagenome</name>
    <dbReference type="NCBI Taxonomy" id="412755"/>
    <lineage>
        <taxon>unclassified sequences</taxon>
        <taxon>metagenomes</taxon>
        <taxon>ecological metagenomes</taxon>
    </lineage>
</organism>
<proteinExistence type="predicted"/>
<evidence type="ECO:0000313" key="2">
    <source>
        <dbReference type="EMBL" id="KKN27132.1"/>
    </source>
</evidence>
<gene>
    <name evidence="2" type="ORF">LCGC14_0867820</name>
</gene>
<keyword evidence="1" id="KW-0472">Membrane</keyword>
<name>A0A0F9PR83_9ZZZZ</name>
<comment type="caution">
    <text evidence="2">The sequence shown here is derived from an EMBL/GenBank/DDBJ whole genome shotgun (WGS) entry which is preliminary data.</text>
</comment>
<dbReference type="AlphaFoldDB" id="A0A0F9PR83"/>
<keyword evidence="1" id="KW-0812">Transmembrane</keyword>
<keyword evidence="1" id="KW-1133">Transmembrane helix</keyword>
<protein>
    <submittedName>
        <fullName evidence="2">Uncharacterized protein</fullName>
    </submittedName>
</protein>
<accession>A0A0F9PR83</accession>
<evidence type="ECO:0000256" key="1">
    <source>
        <dbReference type="SAM" id="Phobius"/>
    </source>
</evidence>
<dbReference type="EMBL" id="LAZR01002665">
    <property type="protein sequence ID" value="KKN27132.1"/>
    <property type="molecule type" value="Genomic_DNA"/>
</dbReference>
<reference evidence="2" key="1">
    <citation type="journal article" date="2015" name="Nature">
        <title>Complex archaea that bridge the gap between prokaryotes and eukaryotes.</title>
        <authorList>
            <person name="Spang A."/>
            <person name="Saw J.H."/>
            <person name="Jorgensen S.L."/>
            <person name="Zaremba-Niedzwiedzka K."/>
            <person name="Martijn J."/>
            <person name="Lind A.E."/>
            <person name="van Eijk R."/>
            <person name="Schleper C."/>
            <person name="Guy L."/>
            <person name="Ettema T.J."/>
        </authorList>
    </citation>
    <scope>NUCLEOTIDE SEQUENCE</scope>
</reference>
<feature type="transmembrane region" description="Helical" evidence="1">
    <location>
        <begin position="6"/>
        <end position="24"/>
    </location>
</feature>
<sequence length="141" mass="16272">MRIDKLFMGVVILLIFLTGGILIINEQVDEYDLDVDTESESSFIHTQEYVADLNASIETMRPIFDRGEEDIELRDTFGFLLTAATGALRITWTMIKVPGALARDFYVLLGLPQEMQIFFMLGLLVLILFSFVYLYFRFQPR</sequence>